<evidence type="ECO:0000313" key="2">
    <source>
        <dbReference type="Proteomes" id="UP000078492"/>
    </source>
</evidence>
<reference evidence="1 2" key="1">
    <citation type="submission" date="2015-09" db="EMBL/GenBank/DDBJ databases">
        <title>Trachymyrmex cornetzi WGS genome.</title>
        <authorList>
            <person name="Nygaard S."/>
            <person name="Hu H."/>
            <person name="Boomsma J."/>
            <person name="Zhang G."/>
        </authorList>
    </citation>
    <scope>NUCLEOTIDE SEQUENCE [LARGE SCALE GENOMIC DNA]</scope>
    <source>
        <strain evidence="1">Tcor2-1</strain>
        <tissue evidence="1">Whole body</tissue>
    </source>
</reference>
<keyword evidence="2" id="KW-1185">Reference proteome</keyword>
<name>A0A195DS63_9HYME</name>
<proteinExistence type="predicted"/>
<sequence length="65" mass="7061">MKLSVCRVVIIANRKVDNAVWGRSRTDNISNVTGVMSVLLPSVAIVELEGKFALHAQTSFSSRST</sequence>
<evidence type="ECO:0000313" key="1">
    <source>
        <dbReference type="EMBL" id="KYN15359.1"/>
    </source>
</evidence>
<dbReference type="EMBL" id="KQ980581">
    <property type="protein sequence ID" value="KYN15359.1"/>
    <property type="molecule type" value="Genomic_DNA"/>
</dbReference>
<gene>
    <name evidence="1" type="ORF">ALC57_12408</name>
</gene>
<dbReference type="Proteomes" id="UP000078492">
    <property type="component" value="Unassembled WGS sequence"/>
</dbReference>
<accession>A0A195DS63</accession>
<dbReference type="AlphaFoldDB" id="A0A195DS63"/>
<protein>
    <submittedName>
        <fullName evidence="1">Uncharacterized protein</fullName>
    </submittedName>
</protein>
<organism evidence="1 2">
    <name type="scientific">Trachymyrmex cornetzi</name>
    <dbReference type="NCBI Taxonomy" id="471704"/>
    <lineage>
        <taxon>Eukaryota</taxon>
        <taxon>Metazoa</taxon>
        <taxon>Ecdysozoa</taxon>
        <taxon>Arthropoda</taxon>
        <taxon>Hexapoda</taxon>
        <taxon>Insecta</taxon>
        <taxon>Pterygota</taxon>
        <taxon>Neoptera</taxon>
        <taxon>Endopterygota</taxon>
        <taxon>Hymenoptera</taxon>
        <taxon>Apocrita</taxon>
        <taxon>Aculeata</taxon>
        <taxon>Formicoidea</taxon>
        <taxon>Formicidae</taxon>
        <taxon>Myrmicinae</taxon>
        <taxon>Trachymyrmex</taxon>
    </lineage>
</organism>